<dbReference type="SMART" id="SM00748">
    <property type="entry name" value="HEPN"/>
    <property type="match status" value="1"/>
</dbReference>
<name>A0A2W5NE86_9SPHN</name>
<comment type="caution">
    <text evidence="3">The sequence shown here is derived from an EMBL/GenBank/DDBJ whole genome shotgun (WGS) entry which is preliminary data.</text>
</comment>
<dbReference type="Proteomes" id="UP000249082">
    <property type="component" value="Unassembled WGS sequence"/>
</dbReference>
<evidence type="ECO:0000313" key="3">
    <source>
        <dbReference type="EMBL" id="PZQ51791.1"/>
    </source>
</evidence>
<accession>A0A2W5NE86</accession>
<evidence type="ECO:0000259" key="2">
    <source>
        <dbReference type="PROSITE" id="PS50910"/>
    </source>
</evidence>
<evidence type="ECO:0000313" key="4">
    <source>
        <dbReference type="Proteomes" id="UP000249082"/>
    </source>
</evidence>
<reference evidence="3 4" key="1">
    <citation type="submission" date="2017-08" db="EMBL/GenBank/DDBJ databases">
        <title>Infants hospitalized years apart are colonized by the same room-sourced microbial strains.</title>
        <authorList>
            <person name="Brooks B."/>
            <person name="Olm M.R."/>
            <person name="Firek B.A."/>
            <person name="Baker R."/>
            <person name="Thomas B.C."/>
            <person name="Morowitz M.J."/>
            <person name="Banfield J.F."/>
        </authorList>
    </citation>
    <scope>NUCLEOTIDE SEQUENCE [LARGE SCALE GENOMIC DNA]</scope>
    <source>
        <strain evidence="3">S2_005_002_R2_33</strain>
    </source>
</reference>
<dbReference type="Gene3D" id="1.20.120.330">
    <property type="entry name" value="Nucleotidyltransferases domain 2"/>
    <property type="match status" value="1"/>
</dbReference>
<feature type="compositionally biased region" description="Polar residues" evidence="1">
    <location>
        <begin position="61"/>
        <end position="75"/>
    </location>
</feature>
<dbReference type="EMBL" id="QFPX01000024">
    <property type="protein sequence ID" value="PZQ51791.1"/>
    <property type="molecule type" value="Genomic_DNA"/>
</dbReference>
<feature type="domain" description="HEPN" evidence="2">
    <location>
        <begin position="182"/>
        <end position="302"/>
    </location>
</feature>
<dbReference type="InterPro" id="IPR007842">
    <property type="entry name" value="HEPN_dom"/>
</dbReference>
<sequence>MRSDLDHLPETVRADIAAILRIIFTEFEDTIGRATQGWKRAGRVMKVLLHGEHARGAASPEETSVTMAGPTSQGADTPPKSYEIMLVVNDKRLAEAQYWTHTRDHLIREHAIMGRLSAPVELAVFTMTGINSRLSGGKPYFVDAVSRGLVLYELPGEPFAAPKRLAANEFREQARRLVDSTFPRAASFLRMARFAHGEGMSNQAAFNLHQTAEHAYHTLLLAHLLYSPSTHRIDWMRERAEAAVPSIGSVWGTNDAFSRRCFRLLDDAYVKTRYAPSYAIREDELVWLFERIEALVAQVELLVRQRLLLPSSRIAK</sequence>
<feature type="region of interest" description="Disordered" evidence="1">
    <location>
        <begin position="53"/>
        <end position="79"/>
    </location>
</feature>
<dbReference type="GO" id="GO:0016740">
    <property type="term" value="F:transferase activity"/>
    <property type="evidence" value="ECO:0007669"/>
    <property type="project" value="UniProtKB-KW"/>
</dbReference>
<organism evidence="3 4">
    <name type="scientific">Novosphingobium pentaromativorans</name>
    <dbReference type="NCBI Taxonomy" id="205844"/>
    <lineage>
        <taxon>Bacteria</taxon>
        <taxon>Pseudomonadati</taxon>
        <taxon>Pseudomonadota</taxon>
        <taxon>Alphaproteobacteria</taxon>
        <taxon>Sphingomonadales</taxon>
        <taxon>Sphingomonadaceae</taxon>
        <taxon>Novosphingobium</taxon>
    </lineage>
</organism>
<evidence type="ECO:0000256" key="1">
    <source>
        <dbReference type="SAM" id="MobiDB-lite"/>
    </source>
</evidence>
<proteinExistence type="predicted"/>
<dbReference type="AlphaFoldDB" id="A0A2W5NE86"/>
<gene>
    <name evidence="3" type="ORF">DI555_20505</name>
</gene>
<dbReference type="SUPFAM" id="SSF81593">
    <property type="entry name" value="Nucleotidyltransferase substrate binding subunit/domain"/>
    <property type="match status" value="1"/>
</dbReference>
<keyword evidence="3" id="KW-0808">Transferase</keyword>
<protein>
    <submittedName>
        <fullName evidence="3">Nucleotidyltransferase</fullName>
    </submittedName>
</protein>
<dbReference type="Pfam" id="PF05168">
    <property type="entry name" value="HEPN"/>
    <property type="match status" value="1"/>
</dbReference>
<dbReference type="PROSITE" id="PS50910">
    <property type="entry name" value="HEPN"/>
    <property type="match status" value="1"/>
</dbReference>